<dbReference type="SMART" id="SM00267">
    <property type="entry name" value="GGDEF"/>
    <property type="match status" value="1"/>
</dbReference>
<dbReference type="PANTHER" id="PTHR45138">
    <property type="entry name" value="REGULATORY COMPONENTS OF SENSORY TRANSDUCTION SYSTEM"/>
    <property type="match status" value="1"/>
</dbReference>
<organism evidence="5 6">
    <name type="scientific">Enterovirga aerilata</name>
    <dbReference type="NCBI Taxonomy" id="2730920"/>
    <lineage>
        <taxon>Bacteria</taxon>
        <taxon>Pseudomonadati</taxon>
        <taxon>Pseudomonadota</taxon>
        <taxon>Alphaproteobacteria</taxon>
        <taxon>Hyphomicrobiales</taxon>
        <taxon>Methylobacteriaceae</taxon>
        <taxon>Enterovirga</taxon>
    </lineage>
</organism>
<evidence type="ECO:0000313" key="6">
    <source>
        <dbReference type="Proteomes" id="UP000564885"/>
    </source>
</evidence>
<dbReference type="InterPro" id="IPR043128">
    <property type="entry name" value="Rev_trsase/Diguanyl_cyclase"/>
</dbReference>
<dbReference type="EMBL" id="JABEPP010000002">
    <property type="protein sequence ID" value="NNM71799.1"/>
    <property type="molecule type" value="Genomic_DNA"/>
</dbReference>
<dbReference type="PROSITE" id="PS50887">
    <property type="entry name" value="GGDEF"/>
    <property type="match status" value="1"/>
</dbReference>
<dbReference type="InterPro" id="IPR029787">
    <property type="entry name" value="Nucleotide_cyclase"/>
</dbReference>
<dbReference type="GO" id="GO:0043709">
    <property type="term" value="P:cell adhesion involved in single-species biofilm formation"/>
    <property type="evidence" value="ECO:0007669"/>
    <property type="project" value="TreeGrafter"/>
</dbReference>
<dbReference type="InterPro" id="IPR000160">
    <property type="entry name" value="GGDEF_dom"/>
</dbReference>
<comment type="caution">
    <text evidence="5">The sequence shown here is derived from an EMBL/GenBank/DDBJ whole genome shotgun (WGS) entry which is preliminary data.</text>
</comment>
<dbReference type="Proteomes" id="UP000564885">
    <property type="component" value="Unassembled WGS sequence"/>
</dbReference>
<dbReference type="Pfam" id="PF00990">
    <property type="entry name" value="GGDEF"/>
    <property type="match status" value="1"/>
</dbReference>
<dbReference type="NCBIfam" id="TIGR00254">
    <property type="entry name" value="GGDEF"/>
    <property type="match status" value="1"/>
</dbReference>
<keyword evidence="3" id="KW-0175">Coiled coil</keyword>
<dbReference type="InterPro" id="IPR050469">
    <property type="entry name" value="Diguanylate_Cyclase"/>
</dbReference>
<dbReference type="GO" id="GO:0052621">
    <property type="term" value="F:diguanylate cyclase activity"/>
    <property type="evidence" value="ECO:0007669"/>
    <property type="project" value="UniProtKB-EC"/>
</dbReference>
<proteinExistence type="predicted"/>
<dbReference type="EC" id="2.7.7.65" evidence="1"/>
<dbReference type="FunFam" id="3.30.70.270:FF:000001">
    <property type="entry name" value="Diguanylate cyclase domain protein"/>
    <property type="match status" value="1"/>
</dbReference>
<evidence type="ECO:0000313" key="5">
    <source>
        <dbReference type="EMBL" id="NNM71799.1"/>
    </source>
</evidence>
<protein>
    <recommendedName>
        <fullName evidence="1">diguanylate cyclase</fullName>
        <ecNumber evidence="1">2.7.7.65</ecNumber>
    </recommendedName>
</protein>
<feature type="domain" description="GGDEF" evidence="4">
    <location>
        <begin position="187"/>
        <end position="322"/>
    </location>
</feature>
<feature type="coiled-coil region" evidence="3">
    <location>
        <begin position="129"/>
        <end position="156"/>
    </location>
</feature>
<evidence type="ECO:0000259" key="4">
    <source>
        <dbReference type="PROSITE" id="PS50887"/>
    </source>
</evidence>
<dbReference type="GO" id="GO:1902201">
    <property type="term" value="P:negative regulation of bacterial-type flagellum-dependent cell motility"/>
    <property type="evidence" value="ECO:0007669"/>
    <property type="project" value="TreeGrafter"/>
</dbReference>
<accession>A0A849I5X1</accession>
<dbReference type="CDD" id="cd01949">
    <property type="entry name" value="GGDEF"/>
    <property type="match status" value="1"/>
</dbReference>
<dbReference type="GO" id="GO:0005886">
    <property type="term" value="C:plasma membrane"/>
    <property type="evidence" value="ECO:0007669"/>
    <property type="project" value="TreeGrafter"/>
</dbReference>
<dbReference type="PANTHER" id="PTHR45138:SF9">
    <property type="entry name" value="DIGUANYLATE CYCLASE DGCM-RELATED"/>
    <property type="match status" value="1"/>
</dbReference>
<comment type="catalytic activity">
    <reaction evidence="2">
        <text>2 GTP = 3',3'-c-di-GMP + 2 diphosphate</text>
        <dbReference type="Rhea" id="RHEA:24898"/>
        <dbReference type="ChEBI" id="CHEBI:33019"/>
        <dbReference type="ChEBI" id="CHEBI:37565"/>
        <dbReference type="ChEBI" id="CHEBI:58805"/>
        <dbReference type="EC" id="2.7.7.65"/>
    </reaction>
</comment>
<sequence length="333" mass="36470">MRAYSDTASPHSYEIWFTYVAGAKPFLNDAVKNALKSGEKLTEEQIEALYDAHLSTVRLGVQAERAGTGMLSEIEQVVAMIDDALGSTTRYGASLQAISEDLAAPQERSGLRDILEALVAATREVAANNRSLEMRLRDSRGEIEALREALERVRVETLTDPLTGISNRKHFEEMLISATISARANESPLSLVVIDIDHFKRFNDTYGHLTGDQVLRLVSTAMGEQVQGQATLARFGGEEFAMILPGLSREQAFEVAEKVRRNVEARELMKRSTGESLGRITVSLGVAVLRRHETATSLLDRADTCMYRAKGSGRNRTVTDLDPAEAAALSDAA</sequence>
<evidence type="ECO:0000256" key="2">
    <source>
        <dbReference type="ARBA" id="ARBA00034247"/>
    </source>
</evidence>
<evidence type="ECO:0000256" key="1">
    <source>
        <dbReference type="ARBA" id="ARBA00012528"/>
    </source>
</evidence>
<dbReference type="Gene3D" id="3.30.70.270">
    <property type="match status" value="1"/>
</dbReference>
<gene>
    <name evidence="5" type="ORF">HJG44_05220</name>
</gene>
<dbReference type="SUPFAM" id="SSF55073">
    <property type="entry name" value="Nucleotide cyclase"/>
    <property type="match status" value="1"/>
</dbReference>
<dbReference type="AlphaFoldDB" id="A0A849I5X1"/>
<evidence type="ECO:0000256" key="3">
    <source>
        <dbReference type="SAM" id="Coils"/>
    </source>
</evidence>
<reference evidence="5 6" key="1">
    <citation type="submission" date="2020-04" db="EMBL/GenBank/DDBJ databases">
        <title>Enterovirga sp. isolate from soil.</title>
        <authorList>
            <person name="Chea S."/>
            <person name="Kim D.-U."/>
        </authorList>
    </citation>
    <scope>NUCLEOTIDE SEQUENCE [LARGE SCALE GENOMIC DNA]</scope>
    <source>
        <strain evidence="5 6">DB1703</strain>
    </source>
</reference>
<name>A0A849I5X1_9HYPH</name>
<keyword evidence="6" id="KW-1185">Reference proteome</keyword>